<evidence type="ECO:0000256" key="2">
    <source>
        <dbReference type="SAM" id="Phobius"/>
    </source>
</evidence>
<comment type="subcellular location">
    <subcellularLocation>
        <location evidence="1">Cell membrane</location>
        <topology evidence="1">Multi-pass membrane protein</topology>
    </subcellularLocation>
</comment>
<dbReference type="EMBL" id="FWXW01000001">
    <property type="protein sequence ID" value="SMC41428.1"/>
    <property type="molecule type" value="Genomic_DNA"/>
</dbReference>
<dbReference type="PIRSF" id="PIRSF018579">
    <property type="entry name" value="Sbp"/>
    <property type="match status" value="1"/>
</dbReference>
<dbReference type="STRING" id="1122930.SAMN02745168_0798"/>
<evidence type="ECO:0000313" key="3">
    <source>
        <dbReference type="EMBL" id="SMC41428.1"/>
    </source>
</evidence>
<dbReference type="InterPro" id="IPR009709">
    <property type="entry name" value="DUF1290"/>
</dbReference>
<gene>
    <name evidence="3" type="ORF">SAMN02745168_0798</name>
</gene>
<keyword evidence="1" id="KW-1003">Cell membrane</keyword>
<dbReference type="OrthoDB" id="9812056at2"/>
<feature type="transmembrane region" description="Helical" evidence="2">
    <location>
        <begin position="24"/>
        <end position="44"/>
    </location>
</feature>
<evidence type="ECO:0000313" key="4">
    <source>
        <dbReference type="Proteomes" id="UP000192790"/>
    </source>
</evidence>
<name>A0A1W1Z0D8_9FIRM</name>
<dbReference type="Proteomes" id="UP000192790">
    <property type="component" value="Unassembled WGS sequence"/>
</dbReference>
<keyword evidence="4" id="KW-1185">Reference proteome</keyword>
<sequence>MYVLIGLLIGAVAGILVPWSIPGGYSLYVAMGLLAALDSACGGINARIQHRFKLDIFISGFFGNAVIAVFLTYVGRRLGMDLYLAAVVVFGTRLFQNFAEIRRELLTLRQNGNKINQKDMADIEGNGHIGS</sequence>
<dbReference type="Pfam" id="PF06947">
    <property type="entry name" value="DUF1290"/>
    <property type="match status" value="1"/>
</dbReference>
<protein>
    <submittedName>
        <fullName evidence="3">Small basic protein</fullName>
    </submittedName>
</protein>
<keyword evidence="2" id="KW-1133">Transmembrane helix</keyword>
<organism evidence="3 4">
    <name type="scientific">Papillibacter cinnamivorans DSM 12816</name>
    <dbReference type="NCBI Taxonomy" id="1122930"/>
    <lineage>
        <taxon>Bacteria</taxon>
        <taxon>Bacillati</taxon>
        <taxon>Bacillota</taxon>
        <taxon>Clostridia</taxon>
        <taxon>Eubacteriales</taxon>
        <taxon>Oscillospiraceae</taxon>
        <taxon>Papillibacter</taxon>
    </lineage>
</organism>
<keyword evidence="1 2" id="KW-0472">Membrane</keyword>
<dbReference type="GO" id="GO:0005886">
    <property type="term" value="C:plasma membrane"/>
    <property type="evidence" value="ECO:0007669"/>
    <property type="project" value="UniProtKB-SubCell"/>
</dbReference>
<dbReference type="AlphaFoldDB" id="A0A1W1Z0D8"/>
<keyword evidence="1 2" id="KW-0812">Transmembrane</keyword>
<feature type="transmembrane region" description="Helical" evidence="2">
    <location>
        <begin position="56"/>
        <end position="76"/>
    </location>
</feature>
<dbReference type="RefSeq" id="WP_084233405.1">
    <property type="nucleotide sequence ID" value="NZ_FWXW01000001.1"/>
</dbReference>
<comment type="similarity">
    <text evidence="1">Belongs to the sbp family.</text>
</comment>
<proteinExistence type="inferred from homology"/>
<reference evidence="3 4" key="1">
    <citation type="submission" date="2017-04" db="EMBL/GenBank/DDBJ databases">
        <authorList>
            <person name="Afonso C.L."/>
            <person name="Miller P.J."/>
            <person name="Scott M.A."/>
            <person name="Spackman E."/>
            <person name="Goraichik I."/>
            <person name="Dimitrov K.M."/>
            <person name="Suarez D.L."/>
            <person name="Swayne D.E."/>
        </authorList>
    </citation>
    <scope>NUCLEOTIDE SEQUENCE [LARGE SCALE GENOMIC DNA]</scope>
    <source>
        <strain evidence="3 4">DSM 12816</strain>
    </source>
</reference>
<accession>A0A1W1Z0D8</accession>
<evidence type="ECO:0000256" key="1">
    <source>
        <dbReference type="PIRNR" id="PIRNR018579"/>
    </source>
</evidence>